<dbReference type="Gene3D" id="3.40.630.10">
    <property type="entry name" value="Zn peptidases"/>
    <property type="match status" value="1"/>
</dbReference>
<feature type="chain" id="PRO_5046593142" evidence="7">
    <location>
        <begin position="20"/>
        <end position="482"/>
    </location>
</feature>
<feature type="domain" description="Peptidase M28" evidence="8">
    <location>
        <begin position="181"/>
        <end position="384"/>
    </location>
</feature>
<evidence type="ECO:0000256" key="3">
    <source>
        <dbReference type="ARBA" id="ARBA00022723"/>
    </source>
</evidence>
<dbReference type="RefSeq" id="WP_354505736.1">
    <property type="nucleotide sequence ID" value="NZ_JBEPMO010000001.1"/>
</dbReference>
<reference evidence="9 10" key="1">
    <citation type="submission" date="2024-06" db="EMBL/GenBank/DDBJ databases">
        <title>Genomic Encyclopedia of Type Strains, Phase IV (KMG-IV): sequencing the most valuable type-strain genomes for metagenomic binning, comparative biology and taxonomic classification.</title>
        <authorList>
            <person name="Goeker M."/>
        </authorList>
    </citation>
    <scope>NUCLEOTIDE SEQUENCE [LARGE SCALE GENOMIC DNA]</scope>
    <source>
        <strain evidence="9 10">DSM 29388</strain>
    </source>
</reference>
<dbReference type="NCBIfam" id="TIGR04183">
    <property type="entry name" value="Por_Secre_tail"/>
    <property type="match status" value="1"/>
</dbReference>
<evidence type="ECO:0000313" key="9">
    <source>
        <dbReference type="EMBL" id="MET3730602.1"/>
    </source>
</evidence>
<proteinExistence type="predicted"/>
<name>A0ABV2LPU4_9FLAO</name>
<evidence type="ECO:0000256" key="2">
    <source>
        <dbReference type="ARBA" id="ARBA00022670"/>
    </source>
</evidence>
<gene>
    <name evidence="9" type="ORF">ABID46_000154</name>
</gene>
<evidence type="ECO:0000313" key="10">
    <source>
        <dbReference type="Proteomes" id="UP001549146"/>
    </source>
</evidence>
<dbReference type="PANTHER" id="PTHR12147">
    <property type="entry name" value="METALLOPEPTIDASE M28 FAMILY MEMBER"/>
    <property type="match status" value="1"/>
</dbReference>
<accession>A0ABV2LPU4</accession>
<dbReference type="InterPro" id="IPR026444">
    <property type="entry name" value="Secre_tail"/>
</dbReference>
<evidence type="ECO:0000259" key="8">
    <source>
        <dbReference type="Pfam" id="PF04389"/>
    </source>
</evidence>
<dbReference type="PANTHER" id="PTHR12147:SF56">
    <property type="entry name" value="AMINOPEPTIDASE YDR415C-RELATED"/>
    <property type="match status" value="1"/>
</dbReference>
<sequence length="482" mass="53268">MRKFIQSIMLLALSAQLFAQSSDWVYATMTHESALSLQSSHPSGIVILATEGNVSAVQIQHQLAPSLKSGNLHGPGYIYRTDAQDAVQALTKNAPKKFNILDFTITEDMFVNEVLGMVSQENLGNTILELENYGSRFHTTSSGRQAALDLKEKWQEMAQAANREDITVELFQHQLTQQRSVILTIPGTEVPNEIVVIGGHLDSGDWSLQTNAPGADDNASGIATMTETLRILLAKNFHPKRTVQIMAYAAEEIGLVGSNEIATQYNNQNKNVVAMAQFDMTNYNGSSVDVGLINDAQFTSSELNLFWVELMEHYNSTGEHRITYGTTACGYGCSDHVSWTENGYLASFPFESSFGEHNPFVHSEEDTFAAMNNDASHSVKFVKLALEFVIEIAKVSTMSTQELNKTDIQIVVQNRDLIYQFNSSNKSLNSMAIYDSSARNVLSKNQLNASGRISLQGIPSGYYIAVFKDNQGKSHSKKFLLK</sequence>
<dbReference type="Pfam" id="PF04389">
    <property type="entry name" value="Peptidase_M28"/>
    <property type="match status" value="1"/>
</dbReference>
<dbReference type="GO" id="GO:0004177">
    <property type="term" value="F:aminopeptidase activity"/>
    <property type="evidence" value="ECO:0007669"/>
    <property type="project" value="UniProtKB-KW"/>
</dbReference>
<comment type="caution">
    <text evidence="9">The sequence shown here is derived from an EMBL/GenBank/DDBJ whole genome shotgun (WGS) entry which is preliminary data.</text>
</comment>
<keyword evidence="2" id="KW-0645">Protease</keyword>
<evidence type="ECO:0000256" key="1">
    <source>
        <dbReference type="ARBA" id="ARBA00022438"/>
    </source>
</evidence>
<keyword evidence="1 9" id="KW-0031">Aminopeptidase</keyword>
<keyword evidence="10" id="KW-1185">Reference proteome</keyword>
<dbReference type="Proteomes" id="UP001549146">
    <property type="component" value="Unassembled WGS sequence"/>
</dbReference>
<evidence type="ECO:0000256" key="4">
    <source>
        <dbReference type="ARBA" id="ARBA00022729"/>
    </source>
</evidence>
<keyword evidence="6" id="KW-0862">Zinc</keyword>
<dbReference type="SUPFAM" id="SSF53187">
    <property type="entry name" value="Zn-dependent exopeptidases"/>
    <property type="match status" value="1"/>
</dbReference>
<dbReference type="InterPro" id="IPR045175">
    <property type="entry name" value="M28_fam"/>
</dbReference>
<dbReference type="EC" id="3.4.11.10" evidence="9"/>
<keyword evidence="3" id="KW-0479">Metal-binding</keyword>
<organism evidence="9 10">
    <name type="scientific">Moheibacter stercoris</name>
    <dbReference type="NCBI Taxonomy" id="1628251"/>
    <lineage>
        <taxon>Bacteria</taxon>
        <taxon>Pseudomonadati</taxon>
        <taxon>Bacteroidota</taxon>
        <taxon>Flavobacteriia</taxon>
        <taxon>Flavobacteriales</taxon>
        <taxon>Weeksellaceae</taxon>
        <taxon>Moheibacter</taxon>
    </lineage>
</organism>
<protein>
    <submittedName>
        <fullName evidence="9">Leucyl aminopeptidase</fullName>
        <ecNumber evidence="9">3.4.11.10</ecNumber>
    </submittedName>
</protein>
<feature type="signal peptide" evidence="7">
    <location>
        <begin position="1"/>
        <end position="19"/>
    </location>
</feature>
<evidence type="ECO:0000256" key="7">
    <source>
        <dbReference type="SAM" id="SignalP"/>
    </source>
</evidence>
<dbReference type="InterPro" id="IPR007484">
    <property type="entry name" value="Peptidase_M28"/>
</dbReference>
<evidence type="ECO:0000256" key="5">
    <source>
        <dbReference type="ARBA" id="ARBA00022801"/>
    </source>
</evidence>
<dbReference type="EMBL" id="JBEPMO010000001">
    <property type="protein sequence ID" value="MET3730602.1"/>
    <property type="molecule type" value="Genomic_DNA"/>
</dbReference>
<keyword evidence="5 9" id="KW-0378">Hydrolase</keyword>
<keyword evidence="4 7" id="KW-0732">Signal</keyword>
<evidence type="ECO:0000256" key="6">
    <source>
        <dbReference type="ARBA" id="ARBA00022833"/>
    </source>
</evidence>